<organism evidence="1">
    <name type="scientific">Tetraselmis sp. GSL018</name>
    <dbReference type="NCBI Taxonomy" id="582737"/>
    <lineage>
        <taxon>Eukaryota</taxon>
        <taxon>Viridiplantae</taxon>
        <taxon>Chlorophyta</taxon>
        <taxon>core chlorophytes</taxon>
        <taxon>Chlorodendrophyceae</taxon>
        <taxon>Chlorodendrales</taxon>
        <taxon>Chlorodendraceae</taxon>
        <taxon>Tetraselmis</taxon>
    </lineage>
</organism>
<reference evidence="1" key="1">
    <citation type="submission" date="2014-05" db="EMBL/GenBank/DDBJ databases">
        <title>The transcriptome of the halophilic microalga Tetraselmis sp. GSL018 isolated from the Great Salt Lake, Utah.</title>
        <authorList>
            <person name="Jinkerson R.E."/>
            <person name="D'Adamo S."/>
            <person name="Posewitz M.C."/>
        </authorList>
    </citation>
    <scope>NUCLEOTIDE SEQUENCE</scope>
    <source>
        <strain evidence="1">GSL018</strain>
    </source>
</reference>
<dbReference type="AlphaFoldDB" id="A0A061SI28"/>
<protein>
    <submittedName>
        <fullName evidence="1">Uncharacterized protein</fullName>
    </submittedName>
</protein>
<proteinExistence type="predicted"/>
<feature type="non-terminal residue" evidence="1">
    <location>
        <position position="1"/>
    </location>
</feature>
<evidence type="ECO:0000313" key="1">
    <source>
        <dbReference type="EMBL" id="JAC82381.1"/>
    </source>
</evidence>
<accession>A0A061SI28</accession>
<sequence length="109" mass="12254">EELLQFSYASSASGQAVPAAGQNAAGETVATAVYNPKTGRIEQPQPEGPSNIYAGMESWVDTRTIEQSLQAMKARKQQKLPPEIWKRLKERRQQTKNRMRKMGASWVYN</sequence>
<dbReference type="EMBL" id="GBEZ01002695">
    <property type="protein sequence ID" value="JAC82381.1"/>
    <property type="molecule type" value="Transcribed_RNA"/>
</dbReference>
<gene>
    <name evidence="1" type="ORF">TSPGSL018_5847</name>
</gene>
<name>A0A061SI28_9CHLO</name>